<proteinExistence type="predicted"/>
<dbReference type="Proteomes" id="UP000623090">
    <property type="component" value="Unassembled WGS sequence"/>
</dbReference>
<accession>A0ABX2ABR7</accession>
<keyword evidence="2" id="KW-1185">Reference proteome</keyword>
<dbReference type="EMBL" id="JABJWC010000007">
    <property type="protein sequence ID" value="NPC65680.1"/>
    <property type="molecule type" value="Genomic_DNA"/>
</dbReference>
<evidence type="ECO:0000313" key="1">
    <source>
        <dbReference type="EMBL" id="NPC65680.1"/>
    </source>
</evidence>
<gene>
    <name evidence="1" type="ORF">HNW77_04550</name>
</gene>
<name>A0ABX2ABR7_9PROT</name>
<protein>
    <submittedName>
        <fullName evidence="1">Uncharacterized protein</fullName>
    </submittedName>
</protein>
<evidence type="ECO:0000313" key="2">
    <source>
        <dbReference type="Proteomes" id="UP000623090"/>
    </source>
</evidence>
<reference evidence="1 2" key="1">
    <citation type="journal article" date="2020" name="Microorganisms">
        <title>Description of Komagataeibacter melaceti sp. nov. and Komagataeibacter melomenusus sp. nov. Isolated from Apple Cider Vinegar.</title>
        <authorList>
            <person name="Maric L."/>
            <person name="Cleenwerck I."/>
            <person name="Accetto T."/>
            <person name="Vandamme P."/>
            <person name="Trcek J."/>
        </authorList>
    </citation>
    <scope>NUCLEOTIDE SEQUENCE [LARGE SCALE GENOMIC DNA]</scope>
    <source>
        <strain evidence="1 2">AV436</strain>
    </source>
</reference>
<sequence>MVVQLGVEQPLRRGFLPIDHTGTINASNALSLTVTSGDIVNASGTLSGGSVALAALNGEVVNEDQLNTLMVDGGKAQSLNA</sequence>
<comment type="caution">
    <text evidence="1">The sequence shown here is derived from an EMBL/GenBank/DDBJ whole genome shotgun (WGS) entry which is preliminary data.</text>
</comment>
<dbReference type="RefSeq" id="WP_172155714.1">
    <property type="nucleotide sequence ID" value="NZ_JABJWC010000007.1"/>
</dbReference>
<organism evidence="1 2">
    <name type="scientific">Komagataeibacter melomenusus</name>
    <dbReference type="NCBI Taxonomy" id="2766578"/>
    <lineage>
        <taxon>Bacteria</taxon>
        <taxon>Pseudomonadati</taxon>
        <taxon>Pseudomonadota</taxon>
        <taxon>Alphaproteobacteria</taxon>
        <taxon>Acetobacterales</taxon>
        <taxon>Acetobacteraceae</taxon>
        <taxon>Komagataeibacter</taxon>
    </lineage>
</organism>